<dbReference type="CDD" id="cd00267">
    <property type="entry name" value="ABC_ATPase"/>
    <property type="match status" value="1"/>
</dbReference>
<dbReference type="Gene3D" id="3.40.50.300">
    <property type="entry name" value="P-loop containing nucleotide triphosphate hydrolases"/>
    <property type="match status" value="1"/>
</dbReference>
<accession>A0A644SDC9</accession>
<protein>
    <recommendedName>
        <fullName evidence="1">Endonuclease GajA/Old nuclease/RecF-like AAA domain-containing protein</fullName>
    </recommendedName>
</protein>
<dbReference type="AlphaFoldDB" id="A0A644SDC9"/>
<dbReference type="RefSeq" id="WP_072229934.1">
    <property type="nucleotide sequence ID" value="NZ_FAZI01000017.1"/>
</dbReference>
<evidence type="ECO:0000313" key="5">
    <source>
        <dbReference type="Proteomes" id="UP000382436"/>
    </source>
</evidence>
<dbReference type="InterPro" id="IPR051396">
    <property type="entry name" value="Bact_Antivir_Def_Nuclease"/>
</dbReference>
<dbReference type="InterPro" id="IPR027417">
    <property type="entry name" value="P-loop_NTPase"/>
</dbReference>
<evidence type="ECO:0000313" key="4">
    <source>
        <dbReference type="EMBL" id="EAJ9197709.1"/>
    </source>
</evidence>
<sequence length="482" mass="55736">MKIKLKNIGMLDEAEFEVGNITLICGENNTGKTYATYSLYGHLDFLHNNLTGVFFSTVQKHLNHLIPEEYTITISIYEILAIYKEVIEKTYDDYKEKLSEILAGKDGDFDNSVFLNQELNHFLDKLSSDDIVNKFKEFSESKNLINLSEINIEYIKLDYKNDDKNFELKDRFIVIKTMQLLTSFFLFLTPKYPRAFILSAERTGASMFQKELDVNKNEIVDRISQVKSSDIKGAVIDILVEKYSRYPKPVKDNIYFVRELDEVVKKTSFIQDGINKNSKSKDLYQNILDLLFEIVGGKYLVSQEGIEFAPGAKKRITKGKFLIQRASSSVRSLLILNHYILHEAQKGDILMIDEPELNLHPKNQILLARLFTLLANAGIKIFITTHSDYVVRELNNCIILNGLTSEQIQMFKLKDYIEENKIDSKDIKAYIAKNVKGKNILEKVKITQEEGIFMSTFDEPIDTQNENQSMIYEKICEIRYDK</sequence>
<name>A0A644SDC9_CAMCO</name>
<dbReference type="EMBL" id="AABKAB010000002">
    <property type="protein sequence ID" value="EAH8156551.1"/>
    <property type="molecule type" value="Genomic_DNA"/>
</dbReference>
<dbReference type="Pfam" id="PF13175">
    <property type="entry name" value="AAA_15"/>
    <property type="match status" value="1"/>
</dbReference>
<dbReference type="SUPFAM" id="SSF52540">
    <property type="entry name" value="P-loop containing nucleoside triphosphate hydrolases"/>
    <property type="match status" value="1"/>
</dbReference>
<dbReference type="PANTHER" id="PTHR43581">
    <property type="entry name" value="ATP/GTP PHOSPHATASE"/>
    <property type="match status" value="1"/>
</dbReference>
<dbReference type="EMBL" id="AACBVJ010000010">
    <property type="protein sequence ID" value="EAJ9197709.1"/>
    <property type="molecule type" value="Genomic_DNA"/>
</dbReference>
<dbReference type="Proteomes" id="UP000576616">
    <property type="component" value="Unassembled WGS sequence"/>
</dbReference>
<evidence type="ECO:0000259" key="1">
    <source>
        <dbReference type="Pfam" id="PF13175"/>
    </source>
</evidence>
<dbReference type="PANTHER" id="PTHR43581:SF2">
    <property type="entry name" value="EXCINUCLEASE ATPASE SUBUNIT"/>
    <property type="match status" value="1"/>
</dbReference>
<dbReference type="Proteomes" id="UP000382436">
    <property type="component" value="Unassembled WGS sequence"/>
</dbReference>
<proteinExistence type="predicted"/>
<dbReference type="InterPro" id="IPR041685">
    <property type="entry name" value="AAA_GajA/Old/RecF-like"/>
</dbReference>
<feature type="domain" description="Endonuclease GajA/Old nuclease/RecF-like AAA" evidence="1">
    <location>
        <begin position="1"/>
        <end position="391"/>
    </location>
</feature>
<organism evidence="3 6">
    <name type="scientific">Campylobacter coli</name>
    <dbReference type="NCBI Taxonomy" id="195"/>
    <lineage>
        <taxon>Bacteria</taxon>
        <taxon>Pseudomonadati</taxon>
        <taxon>Campylobacterota</taxon>
        <taxon>Epsilonproteobacteria</taxon>
        <taxon>Campylobacterales</taxon>
        <taxon>Campylobacteraceae</taxon>
        <taxon>Campylobacter</taxon>
    </lineage>
</organism>
<evidence type="ECO:0000313" key="2">
    <source>
        <dbReference type="EMBL" id="EAH8156551.1"/>
    </source>
</evidence>
<dbReference type="EMBL" id="AABKAB010000044">
    <property type="protein sequence ID" value="EAH8158038.1"/>
    <property type="molecule type" value="Genomic_DNA"/>
</dbReference>
<gene>
    <name evidence="4" type="ORF">BZ274_05905</name>
    <name evidence="2" type="ORF">ES716_01130</name>
    <name evidence="3" type="ORF">ES716_09030</name>
</gene>
<evidence type="ECO:0000313" key="3">
    <source>
        <dbReference type="EMBL" id="EAH8158038.1"/>
    </source>
</evidence>
<comment type="caution">
    <text evidence="3">The sequence shown here is derived from an EMBL/GenBank/DDBJ whole genome shotgun (WGS) entry which is preliminary data.</text>
</comment>
<evidence type="ECO:0000313" key="6">
    <source>
        <dbReference type="Proteomes" id="UP000576616"/>
    </source>
</evidence>
<reference evidence="3 6" key="1">
    <citation type="submission" date="2019-01" db="EMBL/GenBank/DDBJ databases">
        <authorList>
            <consortium name="PulseNet: The National Subtyping Network for Foodborne Disease Surveillance"/>
            <person name="Tarr C.L."/>
            <person name="Trees E."/>
            <person name="Katz L.S."/>
            <person name="Carleton-Romer H.A."/>
            <person name="Stroika S."/>
            <person name="Kucerova Z."/>
            <person name="Roache K.F."/>
            <person name="Sabol A.L."/>
            <person name="Besser J."/>
            <person name="Gerner-Smidt P."/>
        </authorList>
    </citation>
    <scope>NUCLEOTIDE SEQUENCE [LARGE SCALE GENOMIC DNA]</scope>
    <source>
        <strain evidence="4 5">PNUSAC001435</strain>
        <strain evidence="3 6">PNUSAC007828</strain>
    </source>
</reference>